<feature type="non-terminal residue" evidence="1">
    <location>
        <position position="37"/>
    </location>
</feature>
<name>X1G7R3_9ZZZZ</name>
<proteinExistence type="predicted"/>
<accession>X1G7R3</accession>
<reference evidence="1" key="1">
    <citation type="journal article" date="2014" name="Front. Microbiol.">
        <title>High frequency of phylogenetically diverse reductive dehalogenase-homologous genes in deep subseafloor sedimentary metagenomes.</title>
        <authorList>
            <person name="Kawai M."/>
            <person name="Futagami T."/>
            <person name="Toyoda A."/>
            <person name="Takaki Y."/>
            <person name="Nishi S."/>
            <person name="Hori S."/>
            <person name="Arai W."/>
            <person name="Tsubouchi T."/>
            <person name="Morono Y."/>
            <person name="Uchiyama I."/>
            <person name="Ito T."/>
            <person name="Fujiyama A."/>
            <person name="Inagaki F."/>
            <person name="Takami H."/>
        </authorList>
    </citation>
    <scope>NUCLEOTIDE SEQUENCE</scope>
    <source>
        <strain evidence="1">Expedition CK06-06</strain>
    </source>
</reference>
<dbReference type="AlphaFoldDB" id="X1G7R3"/>
<gene>
    <name evidence="1" type="ORF">S03H2_00871</name>
</gene>
<sequence length="37" mass="4278">MKFRKILDVCILILFLVSFLFSTCCAKKEQANILKEA</sequence>
<dbReference type="EMBL" id="BARU01000217">
    <property type="protein sequence ID" value="GAH29043.1"/>
    <property type="molecule type" value="Genomic_DNA"/>
</dbReference>
<comment type="caution">
    <text evidence="1">The sequence shown here is derived from an EMBL/GenBank/DDBJ whole genome shotgun (WGS) entry which is preliminary data.</text>
</comment>
<protein>
    <submittedName>
        <fullName evidence="1">Uncharacterized protein</fullName>
    </submittedName>
</protein>
<evidence type="ECO:0000313" key="1">
    <source>
        <dbReference type="EMBL" id="GAH29043.1"/>
    </source>
</evidence>
<organism evidence="1">
    <name type="scientific">marine sediment metagenome</name>
    <dbReference type="NCBI Taxonomy" id="412755"/>
    <lineage>
        <taxon>unclassified sequences</taxon>
        <taxon>metagenomes</taxon>
        <taxon>ecological metagenomes</taxon>
    </lineage>
</organism>